<dbReference type="InterPro" id="IPR036412">
    <property type="entry name" value="HAD-like_sf"/>
</dbReference>
<protein>
    <submittedName>
        <fullName evidence="5">HAD superfamily hydrolase (TIGR01509 family)</fullName>
    </submittedName>
</protein>
<dbReference type="SFLD" id="SFLDS00003">
    <property type="entry name" value="Haloacid_Dehalogenase"/>
    <property type="match status" value="1"/>
</dbReference>
<dbReference type="NCBIfam" id="TIGR01509">
    <property type="entry name" value="HAD-SF-IA-v3"/>
    <property type="match status" value="1"/>
</dbReference>
<dbReference type="PANTHER" id="PTHR46193:SF10">
    <property type="entry name" value="6-PHOSPHOGLUCONATE PHOSPHATASE"/>
    <property type="match status" value="1"/>
</dbReference>
<name>A0ABS4ETG9_9HYPH</name>
<dbReference type="InterPro" id="IPR051600">
    <property type="entry name" value="Beta-PGM-like"/>
</dbReference>
<evidence type="ECO:0000256" key="2">
    <source>
        <dbReference type="ARBA" id="ARBA00006171"/>
    </source>
</evidence>
<dbReference type="SFLD" id="SFLDG01129">
    <property type="entry name" value="C1.5:_HAD__Beta-PGM__Phosphata"/>
    <property type="match status" value="1"/>
</dbReference>
<keyword evidence="6" id="KW-1185">Reference proteome</keyword>
<dbReference type="Pfam" id="PF00702">
    <property type="entry name" value="Hydrolase"/>
    <property type="match status" value="1"/>
</dbReference>
<dbReference type="Proteomes" id="UP000823786">
    <property type="component" value="Unassembled WGS sequence"/>
</dbReference>
<dbReference type="InterPro" id="IPR023198">
    <property type="entry name" value="PGP-like_dom2"/>
</dbReference>
<evidence type="ECO:0000313" key="5">
    <source>
        <dbReference type="EMBL" id="MBP1861251.1"/>
    </source>
</evidence>
<keyword evidence="4" id="KW-0460">Magnesium</keyword>
<evidence type="ECO:0000256" key="1">
    <source>
        <dbReference type="ARBA" id="ARBA00001946"/>
    </source>
</evidence>
<comment type="caution">
    <text evidence="5">The sequence shown here is derived from an EMBL/GenBank/DDBJ whole genome shotgun (WGS) entry which is preliminary data.</text>
</comment>
<dbReference type="InterPro" id="IPR006439">
    <property type="entry name" value="HAD-SF_hydro_IA"/>
</dbReference>
<organism evidence="5 6">
    <name type="scientific">Rhizobium herbae</name>
    <dbReference type="NCBI Taxonomy" id="508661"/>
    <lineage>
        <taxon>Bacteria</taxon>
        <taxon>Pseudomonadati</taxon>
        <taxon>Pseudomonadota</taxon>
        <taxon>Alphaproteobacteria</taxon>
        <taxon>Hyphomicrobiales</taxon>
        <taxon>Rhizobiaceae</taxon>
        <taxon>Rhizobium/Agrobacterium group</taxon>
        <taxon>Rhizobium</taxon>
    </lineage>
</organism>
<keyword evidence="5" id="KW-0378">Hydrolase</keyword>
<proteinExistence type="inferred from homology"/>
<evidence type="ECO:0000256" key="4">
    <source>
        <dbReference type="ARBA" id="ARBA00022842"/>
    </source>
</evidence>
<dbReference type="Gene3D" id="1.10.150.240">
    <property type="entry name" value="Putative phosphatase, domain 2"/>
    <property type="match status" value="1"/>
</dbReference>
<evidence type="ECO:0000256" key="3">
    <source>
        <dbReference type="ARBA" id="ARBA00022723"/>
    </source>
</evidence>
<dbReference type="PANTHER" id="PTHR46193">
    <property type="entry name" value="6-PHOSPHOGLUCONATE PHOSPHATASE"/>
    <property type="match status" value="1"/>
</dbReference>
<accession>A0ABS4ETG9</accession>
<gene>
    <name evidence="5" type="ORF">J2Z75_004780</name>
</gene>
<dbReference type="Gene3D" id="3.40.50.1000">
    <property type="entry name" value="HAD superfamily/HAD-like"/>
    <property type="match status" value="1"/>
</dbReference>
<keyword evidence="3" id="KW-0479">Metal-binding</keyword>
<dbReference type="SFLD" id="SFLDG01135">
    <property type="entry name" value="C1.5.6:_HAD__Beta-PGM__Phospha"/>
    <property type="match status" value="1"/>
</dbReference>
<comment type="cofactor">
    <cofactor evidence="1">
        <name>Mg(2+)</name>
        <dbReference type="ChEBI" id="CHEBI:18420"/>
    </cofactor>
</comment>
<dbReference type="GO" id="GO:0016787">
    <property type="term" value="F:hydrolase activity"/>
    <property type="evidence" value="ECO:0007669"/>
    <property type="project" value="UniProtKB-KW"/>
</dbReference>
<dbReference type="EMBL" id="JAGGJV010000010">
    <property type="protein sequence ID" value="MBP1861251.1"/>
    <property type="molecule type" value="Genomic_DNA"/>
</dbReference>
<sequence length="234" mass="25964">MMEMTAHPPKLVIFDCDGVLVDSEPLSLDVLVRVLRNAGVDMDAEEATERFLGKSLKTMSDILHEDYGLAVDDHFLEEMRLDLYERFRQELQPVAGVATALDQLDIARCVASSSQMERIRLSLTITGLIDKLDPYLFSSSMVERGKPAPDLFLHAAAKMATPPENCIVVEDSPAGIEAAKAAGMRVFAFAGASHAKSERHLETLRQLDPDVLFDDMRELIHLIRKEQRDGNAGL</sequence>
<comment type="similarity">
    <text evidence="2">Belongs to the HAD-like hydrolase superfamily. CbbY/CbbZ/Gph/YieH family.</text>
</comment>
<dbReference type="InterPro" id="IPR023214">
    <property type="entry name" value="HAD_sf"/>
</dbReference>
<evidence type="ECO:0000313" key="6">
    <source>
        <dbReference type="Proteomes" id="UP000823786"/>
    </source>
</evidence>
<dbReference type="SUPFAM" id="SSF56784">
    <property type="entry name" value="HAD-like"/>
    <property type="match status" value="1"/>
</dbReference>
<dbReference type="CDD" id="cd07526">
    <property type="entry name" value="HAD_BPGM_like"/>
    <property type="match status" value="1"/>
</dbReference>
<reference evidence="5 6" key="1">
    <citation type="submission" date="2021-03" db="EMBL/GenBank/DDBJ databases">
        <title>Genomic Encyclopedia of Type Strains, Phase IV (KMG-IV): sequencing the most valuable type-strain genomes for metagenomic binning, comparative biology and taxonomic classification.</title>
        <authorList>
            <person name="Goeker M."/>
        </authorList>
    </citation>
    <scope>NUCLEOTIDE SEQUENCE [LARGE SCALE GENOMIC DNA]</scope>
    <source>
        <strain evidence="5 6">DSM 26427</strain>
    </source>
</reference>